<name>A0ABS8LWH1_9FLAO</name>
<protein>
    <recommendedName>
        <fullName evidence="3">DUF4251 domain-containing protein</fullName>
    </recommendedName>
</protein>
<proteinExistence type="predicted"/>
<evidence type="ECO:0000313" key="2">
    <source>
        <dbReference type="Proteomes" id="UP001430700"/>
    </source>
</evidence>
<dbReference type="EMBL" id="JAJJMN010000001">
    <property type="protein sequence ID" value="MCC9016915.1"/>
    <property type="molecule type" value="Genomic_DNA"/>
</dbReference>
<accession>A0ABS8LWH1</accession>
<dbReference type="RefSeq" id="WP_229998709.1">
    <property type="nucleotide sequence ID" value="NZ_JAJJMN010000001.1"/>
</dbReference>
<comment type="caution">
    <text evidence="1">The sequence shown here is derived from an EMBL/GenBank/DDBJ whole genome shotgun (WGS) entry which is preliminary data.</text>
</comment>
<reference evidence="1" key="1">
    <citation type="submission" date="2021-11" db="EMBL/GenBank/DDBJ databases">
        <title>Description of novel Flavobacterium species.</title>
        <authorList>
            <person name="Saticioglu I.B."/>
            <person name="Ay H."/>
            <person name="Altun S."/>
            <person name="Duman M."/>
        </authorList>
    </citation>
    <scope>NUCLEOTIDE SEQUENCE</scope>
    <source>
        <strain evidence="1">F-126</strain>
    </source>
</reference>
<evidence type="ECO:0008006" key="3">
    <source>
        <dbReference type="Google" id="ProtNLM"/>
    </source>
</evidence>
<gene>
    <name evidence="1" type="ORF">LNQ34_03920</name>
</gene>
<organism evidence="1 2">
    <name type="scientific">Flavobacterium lipolyticum</name>
    <dbReference type="NCBI Taxonomy" id="2893754"/>
    <lineage>
        <taxon>Bacteria</taxon>
        <taxon>Pseudomonadati</taxon>
        <taxon>Bacteroidota</taxon>
        <taxon>Flavobacteriia</taxon>
        <taxon>Flavobacteriales</taxon>
        <taxon>Flavobacteriaceae</taxon>
        <taxon>Flavobacterium</taxon>
    </lineage>
</organism>
<evidence type="ECO:0000313" key="1">
    <source>
        <dbReference type="EMBL" id="MCC9016915.1"/>
    </source>
</evidence>
<dbReference type="Proteomes" id="UP001430700">
    <property type="component" value="Unassembled WGS sequence"/>
</dbReference>
<keyword evidence="2" id="KW-1185">Reference proteome</keyword>
<sequence>MQIDLNKLPIKEFLKLFGWILLFVSLWFKGCSKEGKSETIVKVKVPEVKAVLEAKKPDQKPIDFPKKGETIYRDNPLNAKLSDENEKLKLDYAKMSDSLRSKAYEMAIELNNFSTKFEDENLLLNINGTVRGEVQEVTPSYVIKSKELSVPLKQKESVFRVLGGLEMGNTLQLDNFKVKGNLMFQNRKGNIISTSFDTQQTFWVGYNFSIFNIKR</sequence>